<evidence type="ECO:0000259" key="5">
    <source>
        <dbReference type="Pfam" id="PF00149"/>
    </source>
</evidence>
<feature type="region of interest" description="Disordered" evidence="2">
    <location>
        <begin position="680"/>
        <end position="705"/>
    </location>
</feature>
<keyword evidence="1 4" id="KW-0732">Signal</keyword>
<comment type="caution">
    <text evidence="7">The sequence shown here is derived from an EMBL/GenBank/DDBJ whole genome shotgun (WGS) entry which is preliminary data.</text>
</comment>
<name>A0A4V3G9C9_9FIRM</name>
<keyword evidence="3" id="KW-0472">Membrane</keyword>
<dbReference type="Gene3D" id="3.60.21.10">
    <property type="match status" value="1"/>
</dbReference>
<dbReference type="AlphaFoldDB" id="A0A4V3G9C9"/>
<dbReference type="InterPro" id="IPR004843">
    <property type="entry name" value="Calcineurin-like_PHP"/>
</dbReference>
<protein>
    <submittedName>
        <fullName evidence="7">Purple acid phosphatase-like protein</fullName>
    </submittedName>
</protein>
<dbReference type="Proteomes" id="UP000294743">
    <property type="component" value="Unassembled WGS sequence"/>
</dbReference>
<reference evidence="7 8" key="1">
    <citation type="submission" date="2019-03" db="EMBL/GenBank/DDBJ databases">
        <title>Genomic Encyclopedia of Type Strains, Phase IV (KMG-IV): sequencing the most valuable type-strain genomes for metagenomic binning, comparative biology and taxonomic classification.</title>
        <authorList>
            <person name="Goeker M."/>
        </authorList>
    </citation>
    <scope>NUCLEOTIDE SEQUENCE [LARGE SCALE GENOMIC DNA]</scope>
    <source>
        <strain evidence="7 8">DSM 28867</strain>
    </source>
</reference>
<dbReference type="Pfam" id="PF16656">
    <property type="entry name" value="Pur_ac_phosph_N"/>
    <property type="match status" value="1"/>
</dbReference>
<feature type="chain" id="PRO_5039517236" evidence="4">
    <location>
        <begin position="25"/>
        <end position="743"/>
    </location>
</feature>
<evidence type="ECO:0000256" key="3">
    <source>
        <dbReference type="SAM" id="Phobius"/>
    </source>
</evidence>
<dbReference type="InterPro" id="IPR008963">
    <property type="entry name" value="Purple_acid_Pase-like_N"/>
</dbReference>
<feature type="compositionally biased region" description="Basic and acidic residues" evidence="2">
    <location>
        <begin position="680"/>
        <end position="700"/>
    </location>
</feature>
<dbReference type="InterPro" id="IPR015914">
    <property type="entry name" value="PAPs_N"/>
</dbReference>
<dbReference type="Pfam" id="PF00149">
    <property type="entry name" value="Metallophos"/>
    <property type="match status" value="1"/>
</dbReference>
<dbReference type="PANTHER" id="PTHR45867:SF3">
    <property type="entry name" value="ACID PHOSPHATASE TYPE 7"/>
    <property type="match status" value="1"/>
</dbReference>
<dbReference type="PANTHER" id="PTHR45867">
    <property type="entry name" value="PURPLE ACID PHOSPHATASE"/>
    <property type="match status" value="1"/>
</dbReference>
<feature type="domain" description="Purple acid phosphatase N-terminal" evidence="6">
    <location>
        <begin position="289"/>
        <end position="385"/>
    </location>
</feature>
<evidence type="ECO:0000313" key="7">
    <source>
        <dbReference type="EMBL" id="TDW26317.1"/>
    </source>
</evidence>
<dbReference type="GO" id="GO:0046872">
    <property type="term" value="F:metal ion binding"/>
    <property type="evidence" value="ECO:0007669"/>
    <property type="project" value="InterPro"/>
</dbReference>
<organism evidence="7 8">
    <name type="scientific">Breznakia blatticola</name>
    <dbReference type="NCBI Taxonomy" id="1754012"/>
    <lineage>
        <taxon>Bacteria</taxon>
        <taxon>Bacillati</taxon>
        <taxon>Bacillota</taxon>
        <taxon>Erysipelotrichia</taxon>
        <taxon>Erysipelotrichales</taxon>
        <taxon>Erysipelotrichaceae</taxon>
        <taxon>Breznakia</taxon>
    </lineage>
</organism>
<keyword evidence="3" id="KW-0812">Transmembrane</keyword>
<proteinExistence type="predicted"/>
<dbReference type="EMBL" id="SODD01000001">
    <property type="protein sequence ID" value="TDW26317.1"/>
    <property type="molecule type" value="Genomic_DNA"/>
</dbReference>
<feature type="domain" description="Calcineurin-like phosphoesterase" evidence="5">
    <location>
        <begin position="394"/>
        <end position="583"/>
    </location>
</feature>
<dbReference type="InterPro" id="IPR029052">
    <property type="entry name" value="Metallo-depent_PP-like"/>
</dbReference>
<feature type="transmembrane region" description="Helical" evidence="3">
    <location>
        <begin position="719"/>
        <end position="737"/>
    </location>
</feature>
<dbReference type="OrthoDB" id="9809781at2"/>
<evidence type="ECO:0000256" key="2">
    <source>
        <dbReference type="SAM" id="MobiDB-lite"/>
    </source>
</evidence>
<feature type="signal peptide" evidence="4">
    <location>
        <begin position="1"/>
        <end position="24"/>
    </location>
</feature>
<sequence>MFKKIGISIIAFVLLASGSLVLNAEQSKVSAAESTITSVDNLELVTNDMQWKYLDDFSDPNTGTWFESWNKRNGWSYPTTWHDWDGEVYLQFEEDGWKDFQGSLFSTDASTNGQILEKREGELVGSTYFFRHTFRIREDLANEVYAISGTVRYNDAMIMYINGKPVDSWFNIPTSNYKTNLSYGCQDKVVDGYKEEAFLIEDTTSFKNGGIAGEYQYVDGTERENQKVVDEENTVYHVDADGNRYRDITIAVELHTSDENDTDAYFELLSFRLNPATDILPESDAIKSVALNTGASENELNVAWYSRSNEQGYLQIAEGDDPNATFPLERATSIAASSPTLAYTKFTNQHYYSNKAVYTTIEPEKNYVYRVGNDEGFSKVYKLQTKDIQSGYEVLFVSDPQIGTGTVLTDKHAWNDTLTKATSLFPNLSFIINTGDFVDVATKEGEYDGYFSTEILQTLPTATAVGNHDLASNYGSHFNEPNASSYGKTVANSDYYFVYGNVLYMVLNTSSANDLEHVAFMDAVMEETKDETFDWKVVMFHNSIYAAGKQSTNKDVPLRRETLVPAFDRHEIDVVLMGHDHCYARSEFMKEFEVMEEYVGQTQVQDPEGTLYLTTSSSTGSKYYDLVAGGYEYLAFSAQYKVPVFMHLSFTEDTFTMESYRTDSLDVFDSYTIKKTKKIDEEIKQPETPEKPTEDTKTKPENSSTVHAAVDTMDHTQTYVLVLLMLVSGIMLSTYFIKKGSKQ</sequence>
<evidence type="ECO:0000256" key="4">
    <source>
        <dbReference type="SAM" id="SignalP"/>
    </source>
</evidence>
<evidence type="ECO:0000313" key="8">
    <source>
        <dbReference type="Proteomes" id="UP000294743"/>
    </source>
</evidence>
<evidence type="ECO:0000259" key="6">
    <source>
        <dbReference type="Pfam" id="PF16656"/>
    </source>
</evidence>
<dbReference type="GO" id="GO:0003993">
    <property type="term" value="F:acid phosphatase activity"/>
    <property type="evidence" value="ECO:0007669"/>
    <property type="project" value="InterPro"/>
</dbReference>
<gene>
    <name evidence="7" type="ORF">EDD63_10132</name>
</gene>
<dbReference type="SUPFAM" id="SSF56300">
    <property type="entry name" value="Metallo-dependent phosphatases"/>
    <property type="match status" value="1"/>
</dbReference>
<dbReference type="RefSeq" id="WP_134167239.1">
    <property type="nucleotide sequence ID" value="NZ_SODD01000001.1"/>
</dbReference>
<dbReference type="SUPFAM" id="SSF49363">
    <property type="entry name" value="Purple acid phosphatase, N-terminal domain"/>
    <property type="match status" value="1"/>
</dbReference>
<keyword evidence="3" id="KW-1133">Transmembrane helix</keyword>
<keyword evidence="8" id="KW-1185">Reference proteome</keyword>
<evidence type="ECO:0000256" key="1">
    <source>
        <dbReference type="ARBA" id="ARBA00022729"/>
    </source>
</evidence>
<accession>A0A4V3G9C9</accession>